<dbReference type="EMBL" id="KN837106">
    <property type="protein sequence ID" value="KIJ46623.1"/>
    <property type="molecule type" value="Genomic_DNA"/>
</dbReference>
<sequence>MFISATYYFQEGATGACGIVHKDTDHVVALQTEQYANGVQCGRTITITDNTTGKTATGIVADLCPGCNGSGSIDLSESLFEVFAPTSQGVFPVSWNFNAQSRIPSSSIVFVAWLCGVKPELHPHTRGTGLFGVAWDKLLPLLFAFCFYISVCMGPKGYCSGNGPVYFPPSRRPKLPRSLTQLRIPNSPLKRESFYVVFRGVGSRDVSLRLFPTDTVGRIYTELRLIRVIPRHNTFIEPMVYYDAFQSSPLKCETTMQQLGIGELSVLHVRYQLLGGTGGSIWDVLGSQAQRARNSNSAGPAVPSHFPSINLDRILGALLNGLQAASTYQQGSSTGGWEVEDTSHIDWEGQGMDYDAVMGRSQDEQRLDEIEAQLKEYMLDDGAFEMDSDVEDSLVRITARKLLVDPKRTKFDIAAEALVSHVNIISFEWQPDNITLYRKHLEENAVLYHIDYIYKNPAFREIFMTEVRTKCSESRTALKNIGEESLCHYIQETREMLDPVKRKALSLPAKDTDTQEENFFQGYAQWLRWIVYDEDPPPK</sequence>
<evidence type="ECO:0000256" key="1">
    <source>
        <dbReference type="ARBA" id="ARBA00022729"/>
    </source>
</evidence>
<accession>A0A0C9W4S9</accession>
<dbReference type="AlphaFoldDB" id="A0A0C9W4S9"/>
<dbReference type="OrthoDB" id="406505at2759"/>
<reference evidence="2 3" key="1">
    <citation type="submission" date="2014-06" db="EMBL/GenBank/DDBJ databases">
        <title>Evolutionary Origins and Diversification of the Mycorrhizal Mutualists.</title>
        <authorList>
            <consortium name="DOE Joint Genome Institute"/>
            <consortium name="Mycorrhizal Genomics Consortium"/>
            <person name="Kohler A."/>
            <person name="Kuo A."/>
            <person name="Nagy L.G."/>
            <person name="Floudas D."/>
            <person name="Copeland A."/>
            <person name="Barry K.W."/>
            <person name="Cichocki N."/>
            <person name="Veneault-Fourrey C."/>
            <person name="LaButti K."/>
            <person name="Lindquist E.A."/>
            <person name="Lipzen A."/>
            <person name="Lundell T."/>
            <person name="Morin E."/>
            <person name="Murat C."/>
            <person name="Riley R."/>
            <person name="Ohm R."/>
            <person name="Sun H."/>
            <person name="Tunlid A."/>
            <person name="Henrissat B."/>
            <person name="Grigoriev I.V."/>
            <person name="Hibbett D.S."/>
            <person name="Martin F."/>
        </authorList>
    </citation>
    <scope>NUCLEOTIDE SEQUENCE [LARGE SCALE GENOMIC DNA]</scope>
    <source>
        <strain evidence="2 3">SS14</strain>
    </source>
</reference>
<evidence type="ECO:0000313" key="3">
    <source>
        <dbReference type="Proteomes" id="UP000054279"/>
    </source>
</evidence>
<protein>
    <submittedName>
        <fullName evidence="2">Uncharacterized protein</fullName>
    </submittedName>
</protein>
<evidence type="ECO:0000313" key="2">
    <source>
        <dbReference type="EMBL" id="KIJ46623.1"/>
    </source>
</evidence>
<dbReference type="InterPro" id="IPR036908">
    <property type="entry name" value="RlpA-like_sf"/>
</dbReference>
<keyword evidence="3" id="KW-1185">Reference proteome</keyword>
<organism evidence="2 3">
    <name type="scientific">Sphaerobolus stellatus (strain SS14)</name>
    <dbReference type="NCBI Taxonomy" id="990650"/>
    <lineage>
        <taxon>Eukaryota</taxon>
        <taxon>Fungi</taxon>
        <taxon>Dikarya</taxon>
        <taxon>Basidiomycota</taxon>
        <taxon>Agaricomycotina</taxon>
        <taxon>Agaricomycetes</taxon>
        <taxon>Phallomycetidae</taxon>
        <taxon>Geastrales</taxon>
        <taxon>Sphaerobolaceae</taxon>
        <taxon>Sphaerobolus</taxon>
    </lineage>
</organism>
<gene>
    <name evidence="2" type="ORF">M422DRAFT_249778</name>
</gene>
<dbReference type="PANTHER" id="PTHR31836">
    <property type="match status" value="1"/>
</dbReference>
<dbReference type="PANTHER" id="PTHR31836:SF25">
    <property type="entry name" value="RLPA-LIKE PROTEIN DOUBLE-PSI BETA-BARREL DOMAIN-CONTAINING PROTEIN"/>
    <property type="match status" value="1"/>
</dbReference>
<dbReference type="InterPro" id="IPR051477">
    <property type="entry name" value="Expansin_CellWall"/>
</dbReference>
<dbReference type="SUPFAM" id="SSF50685">
    <property type="entry name" value="Barwin-like endoglucanases"/>
    <property type="match status" value="1"/>
</dbReference>
<dbReference type="HOGENOM" id="CLU_505432_0_0_1"/>
<dbReference type="CDD" id="cd22191">
    <property type="entry name" value="DPBB_RlpA_EXP_N-like"/>
    <property type="match status" value="1"/>
</dbReference>
<proteinExistence type="predicted"/>
<keyword evidence="1" id="KW-0732">Signal</keyword>
<dbReference type="Proteomes" id="UP000054279">
    <property type="component" value="Unassembled WGS sequence"/>
</dbReference>
<dbReference type="Gene3D" id="2.40.40.10">
    <property type="entry name" value="RlpA-like domain"/>
    <property type="match status" value="1"/>
</dbReference>
<name>A0A0C9W4S9_SPHS4</name>